<sequence>MHEAKIVVGIASLCSLAAILATLIVIPQLYTQINEVNSRVMDGVQAFRVNTDSAWSELMEVQISVTPPSRPPAELPSGSSWPTWTSRPDNRHLHALPPRQRVRNVQLDHPDNQEAKDHPDHLETMDSPDNLDRVLGKAHLVRPALKDSPANLVNPEDLVSLANLDSPESKALLFLAHRDRLETPEHQVSLAALVNLETLADKGHPGLLEDPANLETPERQEVLDSLASLDSPATTALTVLARHVQAFSLVALASLYKGQKKRQ</sequence>
<proteinExistence type="predicted"/>
<feature type="domain" description="Nematode cuticle collagen N-terminal" evidence="4">
    <location>
        <begin position="6"/>
        <end position="58"/>
    </location>
</feature>
<reference evidence="5" key="1">
    <citation type="submission" date="2014-05" db="EMBL/GenBank/DDBJ databases">
        <title>The genome and life-stage specific transcriptomes of Globodera pallida elucidate key aspects of plant parasitism by a cyst nematode.</title>
        <authorList>
            <person name="Cotton J.A."/>
            <person name="Lilley C.J."/>
            <person name="Jones L.M."/>
            <person name="Kikuchi T."/>
            <person name="Reid A.J."/>
            <person name="Thorpe P."/>
            <person name="Tsai I.J."/>
            <person name="Beasley H."/>
            <person name="Blok V."/>
            <person name="Cock P.J.A."/>
            <person name="Van den Akker S.E."/>
            <person name="Holroyd N."/>
            <person name="Hunt M."/>
            <person name="Mantelin S."/>
            <person name="Naghra H."/>
            <person name="Pain A."/>
            <person name="Palomares-Rius J.E."/>
            <person name="Zarowiecki M."/>
            <person name="Berriman M."/>
            <person name="Jones J.T."/>
            <person name="Urwin P.E."/>
        </authorList>
    </citation>
    <scope>NUCLEOTIDE SEQUENCE [LARGE SCALE GENOMIC DNA]</scope>
    <source>
        <strain evidence="5">Lindley</strain>
    </source>
</reference>
<dbReference type="GO" id="GO:0042302">
    <property type="term" value="F:structural constituent of cuticle"/>
    <property type="evidence" value="ECO:0007669"/>
    <property type="project" value="InterPro"/>
</dbReference>
<organism evidence="5 6">
    <name type="scientific">Globodera pallida</name>
    <name type="common">Potato cyst nematode worm</name>
    <name type="synonym">Heterodera pallida</name>
    <dbReference type="NCBI Taxonomy" id="36090"/>
    <lineage>
        <taxon>Eukaryota</taxon>
        <taxon>Metazoa</taxon>
        <taxon>Ecdysozoa</taxon>
        <taxon>Nematoda</taxon>
        <taxon>Chromadorea</taxon>
        <taxon>Rhabditida</taxon>
        <taxon>Tylenchina</taxon>
        <taxon>Tylenchomorpha</taxon>
        <taxon>Tylenchoidea</taxon>
        <taxon>Heteroderidae</taxon>
        <taxon>Heteroderinae</taxon>
        <taxon>Globodera</taxon>
    </lineage>
</organism>
<name>A0A183C9Q3_GLOPA</name>
<evidence type="ECO:0000256" key="2">
    <source>
        <dbReference type="SAM" id="MobiDB-lite"/>
    </source>
</evidence>
<protein>
    <submittedName>
        <fullName evidence="6">Col_cuticle_N domain-containing protein</fullName>
    </submittedName>
</protein>
<dbReference type="InterPro" id="IPR002486">
    <property type="entry name" value="Col_cuticle_N"/>
</dbReference>
<feature type="compositionally biased region" description="Basic and acidic residues" evidence="2">
    <location>
        <begin position="106"/>
        <end position="130"/>
    </location>
</feature>
<keyword evidence="3" id="KW-1133">Transmembrane helix</keyword>
<keyword evidence="3" id="KW-0812">Transmembrane</keyword>
<dbReference type="WBParaSite" id="GPLIN_000960100">
    <property type="protein sequence ID" value="GPLIN_000960100"/>
    <property type="gene ID" value="GPLIN_000960100"/>
</dbReference>
<keyword evidence="3" id="KW-0472">Membrane</keyword>
<dbReference type="AlphaFoldDB" id="A0A183C9Q3"/>
<feature type="compositionally biased region" description="Polar residues" evidence="2">
    <location>
        <begin position="77"/>
        <end position="87"/>
    </location>
</feature>
<keyword evidence="1" id="KW-0677">Repeat</keyword>
<keyword evidence="5" id="KW-1185">Reference proteome</keyword>
<dbReference type="Proteomes" id="UP000050741">
    <property type="component" value="Unassembled WGS sequence"/>
</dbReference>
<reference evidence="6" key="2">
    <citation type="submission" date="2016-06" db="UniProtKB">
        <authorList>
            <consortium name="WormBaseParasite"/>
        </authorList>
    </citation>
    <scope>IDENTIFICATION</scope>
</reference>
<evidence type="ECO:0000313" key="6">
    <source>
        <dbReference type="WBParaSite" id="GPLIN_000960100"/>
    </source>
</evidence>
<accession>A0A183C9Q3</accession>
<evidence type="ECO:0000259" key="4">
    <source>
        <dbReference type="SMART" id="SM01088"/>
    </source>
</evidence>
<evidence type="ECO:0000256" key="3">
    <source>
        <dbReference type="SAM" id="Phobius"/>
    </source>
</evidence>
<feature type="transmembrane region" description="Helical" evidence="3">
    <location>
        <begin position="7"/>
        <end position="30"/>
    </location>
</feature>
<evidence type="ECO:0000313" key="5">
    <source>
        <dbReference type="Proteomes" id="UP000050741"/>
    </source>
</evidence>
<dbReference type="SMART" id="SM01088">
    <property type="entry name" value="Col_cuticle_N"/>
    <property type="match status" value="1"/>
</dbReference>
<evidence type="ECO:0000256" key="1">
    <source>
        <dbReference type="ARBA" id="ARBA00022737"/>
    </source>
</evidence>
<dbReference type="Pfam" id="PF01484">
    <property type="entry name" value="Col_cuticle_N"/>
    <property type="match status" value="1"/>
</dbReference>
<feature type="region of interest" description="Disordered" evidence="2">
    <location>
        <begin position="65"/>
        <end position="130"/>
    </location>
</feature>